<dbReference type="Gene3D" id="3.40.50.1820">
    <property type="entry name" value="alpha/beta hydrolase"/>
    <property type="match status" value="1"/>
</dbReference>
<evidence type="ECO:0000259" key="1">
    <source>
        <dbReference type="Pfam" id="PF02230"/>
    </source>
</evidence>
<evidence type="ECO:0000313" key="2">
    <source>
        <dbReference type="EMBL" id="MFC3879020.1"/>
    </source>
</evidence>
<sequence>MKKTHSFTYQAHYSLSHEPKGSEKLVFVCFHGYGQLAEFFIQKFLPFSSEEVLIVAPEGTNYQYLKEFTGRIGANWMTRHERELAIVNNHMFLDSLLADILDRFDQQPKIAVLGFSQGAATATRWAAVWSKKVDYLILWAGVFAHDLKVHEAKSSFEKTQIFSVFGDQDEFVTPEVVEKQREFLDILGKKAEEHQFSGGHEIPAQILETLMTKII</sequence>
<gene>
    <name evidence="2" type="ORF">ACFOSV_02475</name>
</gene>
<accession>A0ABV8AMR8</accession>
<keyword evidence="3" id="KW-1185">Reference proteome</keyword>
<evidence type="ECO:0000313" key="3">
    <source>
        <dbReference type="Proteomes" id="UP001595805"/>
    </source>
</evidence>
<dbReference type="RefSeq" id="WP_377903045.1">
    <property type="nucleotide sequence ID" value="NZ_JBHRZS010000003.1"/>
</dbReference>
<dbReference type="EMBL" id="JBHRZS010000003">
    <property type="protein sequence ID" value="MFC3879020.1"/>
    <property type="molecule type" value="Genomic_DNA"/>
</dbReference>
<reference evidence="3" key="1">
    <citation type="journal article" date="2019" name="Int. J. Syst. Evol. Microbiol.">
        <title>The Global Catalogue of Microorganisms (GCM) 10K type strain sequencing project: providing services to taxonomists for standard genome sequencing and annotation.</title>
        <authorList>
            <consortium name="The Broad Institute Genomics Platform"/>
            <consortium name="The Broad Institute Genome Sequencing Center for Infectious Disease"/>
            <person name="Wu L."/>
            <person name="Ma J."/>
        </authorList>
    </citation>
    <scope>NUCLEOTIDE SEQUENCE [LARGE SCALE GENOMIC DNA]</scope>
    <source>
        <strain evidence="3">CCUG 60523</strain>
    </source>
</reference>
<proteinExistence type="predicted"/>
<dbReference type="InterPro" id="IPR003140">
    <property type="entry name" value="PLipase/COase/thioEstase"/>
</dbReference>
<keyword evidence="2" id="KW-0378">Hydrolase</keyword>
<dbReference type="GO" id="GO:0016787">
    <property type="term" value="F:hydrolase activity"/>
    <property type="evidence" value="ECO:0007669"/>
    <property type="project" value="UniProtKB-KW"/>
</dbReference>
<dbReference type="SUPFAM" id="SSF53474">
    <property type="entry name" value="alpha/beta-Hydrolases"/>
    <property type="match status" value="1"/>
</dbReference>
<organism evidence="2 3">
    <name type="scientific">Algoriphagus namhaensis</name>
    <dbReference type="NCBI Taxonomy" id="915353"/>
    <lineage>
        <taxon>Bacteria</taxon>
        <taxon>Pseudomonadati</taxon>
        <taxon>Bacteroidota</taxon>
        <taxon>Cytophagia</taxon>
        <taxon>Cytophagales</taxon>
        <taxon>Cyclobacteriaceae</taxon>
        <taxon>Algoriphagus</taxon>
    </lineage>
</organism>
<name>A0ABV8AMR8_9BACT</name>
<feature type="domain" description="Phospholipase/carboxylesterase/thioesterase" evidence="1">
    <location>
        <begin position="18"/>
        <end position="212"/>
    </location>
</feature>
<dbReference type="Proteomes" id="UP001595805">
    <property type="component" value="Unassembled WGS sequence"/>
</dbReference>
<dbReference type="InterPro" id="IPR029058">
    <property type="entry name" value="AB_hydrolase_fold"/>
</dbReference>
<comment type="caution">
    <text evidence="2">The sequence shown here is derived from an EMBL/GenBank/DDBJ whole genome shotgun (WGS) entry which is preliminary data.</text>
</comment>
<protein>
    <submittedName>
        <fullName evidence="2">Alpha/beta hydrolase</fullName>
    </submittedName>
</protein>
<dbReference type="Pfam" id="PF02230">
    <property type="entry name" value="Abhydrolase_2"/>
    <property type="match status" value="1"/>
</dbReference>